<protein>
    <submittedName>
        <fullName evidence="2">Uncharacterized protein</fullName>
    </submittedName>
</protein>
<name>A0A5B7FFL3_PORTR</name>
<keyword evidence="3" id="KW-1185">Reference proteome</keyword>
<evidence type="ECO:0000256" key="1">
    <source>
        <dbReference type="SAM" id="MobiDB-lite"/>
    </source>
</evidence>
<evidence type="ECO:0000313" key="3">
    <source>
        <dbReference type="Proteomes" id="UP000324222"/>
    </source>
</evidence>
<feature type="region of interest" description="Disordered" evidence="1">
    <location>
        <begin position="47"/>
        <end position="75"/>
    </location>
</feature>
<dbReference type="Proteomes" id="UP000324222">
    <property type="component" value="Unassembled WGS sequence"/>
</dbReference>
<sequence length="75" mass="7718">MQHRSPACATPAWRVCEACQAEDTLSLTSVSQCLRGSLHSSAVPRSVAATPSSCSSSRRLDLAPGIGSGEGLETS</sequence>
<organism evidence="2 3">
    <name type="scientific">Portunus trituberculatus</name>
    <name type="common">Swimming crab</name>
    <name type="synonym">Neptunus trituberculatus</name>
    <dbReference type="NCBI Taxonomy" id="210409"/>
    <lineage>
        <taxon>Eukaryota</taxon>
        <taxon>Metazoa</taxon>
        <taxon>Ecdysozoa</taxon>
        <taxon>Arthropoda</taxon>
        <taxon>Crustacea</taxon>
        <taxon>Multicrustacea</taxon>
        <taxon>Malacostraca</taxon>
        <taxon>Eumalacostraca</taxon>
        <taxon>Eucarida</taxon>
        <taxon>Decapoda</taxon>
        <taxon>Pleocyemata</taxon>
        <taxon>Brachyura</taxon>
        <taxon>Eubrachyura</taxon>
        <taxon>Portunoidea</taxon>
        <taxon>Portunidae</taxon>
        <taxon>Portuninae</taxon>
        <taxon>Portunus</taxon>
    </lineage>
</organism>
<gene>
    <name evidence="2" type="ORF">E2C01_037429</name>
</gene>
<evidence type="ECO:0000313" key="2">
    <source>
        <dbReference type="EMBL" id="MPC43778.1"/>
    </source>
</evidence>
<dbReference type="AlphaFoldDB" id="A0A5B7FFL3"/>
<reference evidence="2 3" key="1">
    <citation type="submission" date="2019-05" db="EMBL/GenBank/DDBJ databases">
        <title>Another draft genome of Portunus trituberculatus and its Hox gene families provides insights of decapod evolution.</title>
        <authorList>
            <person name="Jeong J.-H."/>
            <person name="Song I."/>
            <person name="Kim S."/>
            <person name="Choi T."/>
            <person name="Kim D."/>
            <person name="Ryu S."/>
            <person name="Kim W."/>
        </authorList>
    </citation>
    <scope>NUCLEOTIDE SEQUENCE [LARGE SCALE GENOMIC DNA]</scope>
    <source>
        <tissue evidence="2">Muscle</tissue>
    </source>
</reference>
<proteinExistence type="predicted"/>
<dbReference type="EMBL" id="VSRR010005987">
    <property type="protein sequence ID" value="MPC43778.1"/>
    <property type="molecule type" value="Genomic_DNA"/>
</dbReference>
<accession>A0A5B7FFL3</accession>
<comment type="caution">
    <text evidence="2">The sequence shown here is derived from an EMBL/GenBank/DDBJ whole genome shotgun (WGS) entry which is preliminary data.</text>
</comment>
<feature type="compositionally biased region" description="Gly residues" evidence="1">
    <location>
        <begin position="66"/>
        <end position="75"/>
    </location>
</feature>